<accession>A0ABY5CSC7</accession>
<keyword evidence="3" id="KW-1185">Reference proteome</keyword>
<keyword evidence="1" id="KW-1133">Transmembrane helix</keyword>
<dbReference type="EMBL" id="CP074347">
    <property type="protein sequence ID" value="USV01064.1"/>
    <property type="molecule type" value="Genomic_DNA"/>
</dbReference>
<keyword evidence="1" id="KW-0812">Transmembrane</keyword>
<gene>
    <name evidence="2" type="ORF">KFQ06_00420</name>
</gene>
<proteinExistence type="predicted"/>
<protein>
    <submittedName>
        <fullName evidence="2">Uncharacterized protein</fullName>
    </submittedName>
</protein>
<evidence type="ECO:0000313" key="2">
    <source>
        <dbReference type="EMBL" id="USV01064.1"/>
    </source>
</evidence>
<dbReference type="RefSeq" id="WP_151416004.1">
    <property type="nucleotide sequence ID" value="NZ_CAMIPH010000015.1"/>
</dbReference>
<keyword evidence="1" id="KW-0472">Membrane</keyword>
<evidence type="ECO:0000313" key="3">
    <source>
        <dbReference type="Proteomes" id="UP001056873"/>
    </source>
</evidence>
<name>A0ABY5CSC7_9GAMM</name>
<sequence>MKIKNKLGIVMWVISVVAAVNIAWQRTTQDPAFECRARIHSKLLADKCDRNSVFDVFLAMHANGRGYWLISGTSVCPNSPQTLTNGIVEFTYKKEGGYFSMHMDKRSSDITEVFSALRYDDLKMKITRVNTWDYALSLTNQTLMICTED</sequence>
<evidence type="ECO:0000256" key="1">
    <source>
        <dbReference type="SAM" id="Phobius"/>
    </source>
</evidence>
<feature type="transmembrane region" description="Helical" evidence="1">
    <location>
        <begin position="7"/>
        <end position="24"/>
    </location>
</feature>
<organism evidence="2 3">
    <name type="scientific">Serratia entomophila</name>
    <dbReference type="NCBI Taxonomy" id="42906"/>
    <lineage>
        <taxon>Bacteria</taxon>
        <taxon>Pseudomonadati</taxon>
        <taxon>Pseudomonadota</taxon>
        <taxon>Gammaproteobacteria</taxon>
        <taxon>Enterobacterales</taxon>
        <taxon>Yersiniaceae</taxon>
        <taxon>Serratia</taxon>
    </lineage>
</organism>
<dbReference type="Proteomes" id="UP001056873">
    <property type="component" value="Chromosome"/>
</dbReference>
<reference evidence="2" key="1">
    <citation type="journal article" date="2022" name="BMC Genomics">
        <title>Genome sequence of the entomopathogenic Serratia entomophila isolate 626 and characterisation of the species specific itaconate degradation pathway.</title>
        <authorList>
            <person name="Vaughan A.L."/>
            <person name="Altermann E."/>
            <person name="Glare T.R."/>
            <person name="Hurst M.R.H."/>
        </authorList>
    </citation>
    <scope>NUCLEOTIDE SEQUENCE</scope>
    <source>
        <strain evidence="2">626</strain>
    </source>
</reference>